<dbReference type="EMBL" id="BGPR01003380">
    <property type="protein sequence ID" value="GBM87421.1"/>
    <property type="molecule type" value="Genomic_DNA"/>
</dbReference>
<dbReference type="PANTHER" id="PTHR31697">
    <property type="entry name" value="INTEGRATOR COMPLEX SUBUNIT 5"/>
    <property type="match status" value="1"/>
</dbReference>
<feature type="domain" description="Integrator complex subunit 5 N-terminal" evidence="2">
    <location>
        <begin position="117"/>
        <end position="318"/>
    </location>
</feature>
<dbReference type="GO" id="GO:0034472">
    <property type="term" value="P:snRNA 3'-end processing"/>
    <property type="evidence" value="ECO:0007669"/>
    <property type="project" value="TreeGrafter"/>
</dbReference>
<sequence>MTEKGVIKSISNISNKQHIRRKQWKKDSRNYRKESLKQAKETPEAEETRVGSRGSLRIQSGRKVPKCTYSSLRKILRSFKKYISCLDKFKAILTDFIKMITEGKMEKQESFPKPDVVLQQLQIFLSGASRIAKVRNAEVAQAAICLLKSTEAARDAALEHAYNLFDESVNNFLKLEISDRDSEGVFNDTIVQEVHKVLSDYVDKEPETWAPIISTWSLDLLGYLSSKYADRRGVLHASLPEVLQLWMSCPPTRMLIDLTTQCLSTLVSSNPDTCIDALIETSVRHSPHFDWVVAHIGSCFPNTVITRVLACGLKDFMQQDITDEAQISTNKNPKIASVVGILGHLATHHDSDTRAAIRNLFNESFSDSATREQLAAGPFLLHLAAMSDTLSHVISSEFVKVVNPEVLNKMYHQVEKWKSAKIPGTEGLANLVVHLLLRSDGGCQVIRCLLNIMPPSNVEVHAGIKSAAGLILDSVLIEIQRRAYGGAAEIPLLHFLKTHVADLTSCLTNPETSKASWVLNLLKFICFHGEEPATVFVLGYLMSSVDNAAPYISNIYQDIRMHQPHALSATLSHQMAELKSNRLSKPVTLIQNIISLCQRDPWTPLITEGMAPNLEVLAGQIDSKNTEYSDAVVELLSICVNPKQMPMSSLFIVCSSVVSYFFHLLGRKGVDLVIKITLINNIKSLLANLCQQSSAQHAVLRMLLEGVLDKKYSLLFGAKLKSNETKPISETNLLDENVKYMSSITLPQSHSSVFHSGIIGSGLRTTKSIPQPERDIVLLNKQVILDIIQACCKVSWRFPLDDVSNSNNQSLIPGMKIVALLMVELISPDVMFNGLPWPDEDYLKVTVERDLHIKKMFEDYPILWDLLSLVATNHPSLCYCSVLLRAVMAVLLSFWSSSQEKLTTNCPKELATSQHLINIMATGQLLPPPLSYIDEVLPLVTPYEAFNLLSDIWQYMRDNVPSPALFHSKVPGSSRMWRDFSGDKKDETKQFCDKKYISRLRFILFANIEKFGVVYAKFFPSG</sequence>
<dbReference type="InterPro" id="IPR029444">
    <property type="entry name" value="INTS5_C"/>
</dbReference>
<feature type="domain" description="Integrator complex subunit 5 C-terminal" evidence="3">
    <location>
        <begin position="334"/>
        <end position="1011"/>
    </location>
</feature>
<evidence type="ECO:0000259" key="3">
    <source>
        <dbReference type="Pfam" id="PF14838"/>
    </source>
</evidence>
<dbReference type="GO" id="GO:0032039">
    <property type="term" value="C:integrator complex"/>
    <property type="evidence" value="ECO:0007669"/>
    <property type="project" value="InterPro"/>
</dbReference>
<organism evidence="4 5">
    <name type="scientific">Araneus ventricosus</name>
    <name type="common">Orbweaver spider</name>
    <name type="synonym">Epeira ventricosa</name>
    <dbReference type="NCBI Taxonomy" id="182803"/>
    <lineage>
        <taxon>Eukaryota</taxon>
        <taxon>Metazoa</taxon>
        <taxon>Ecdysozoa</taxon>
        <taxon>Arthropoda</taxon>
        <taxon>Chelicerata</taxon>
        <taxon>Arachnida</taxon>
        <taxon>Araneae</taxon>
        <taxon>Araneomorphae</taxon>
        <taxon>Entelegynae</taxon>
        <taxon>Araneoidea</taxon>
        <taxon>Araneidae</taxon>
        <taxon>Araneus</taxon>
    </lineage>
</organism>
<dbReference type="PANTHER" id="PTHR31697:SF2">
    <property type="entry name" value="INTEGRATOR COMPLEX SUBUNIT 5"/>
    <property type="match status" value="1"/>
</dbReference>
<dbReference type="Pfam" id="PF14837">
    <property type="entry name" value="INTS5_N"/>
    <property type="match status" value="1"/>
</dbReference>
<dbReference type="OrthoDB" id="69088at2759"/>
<keyword evidence="5" id="KW-1185">Reference proteome</keyword>
<dbReference type="Proteomes" id="UP000499080">
    <property type="component" value="Unassembled WGS sequence"/>
</dbReference>
<protein>
    <submittedName>
        <fullName evidence="4">Integrator complex subunit 5</fullName>
    </submittedName>
</protein>
<dbReference type="AlphaFoldDB" id="A0A4Y2JAW3"/>
<accession>A0A4Y2JAW3</accession>
<name>A0A4Y2JAW3_ARAVE</name>
<comment type="caution">
    <text evidence="4">The sequence shown here is derived from an EMBL/GenBank/DDBJ whole genome shotgun (WGS) entry which is preliminary data.</text>
</comment>
<evidence type="ECO:0000313" key="5">
    <source>
        <dbReference type="Proteomes" id="UP000499080"/>
    </source>
</evidence>
<reference evidence="4 5" key="1">
    <citation type="journal article" date="2019" name="Sci. Rep.">
        <title>Orb-weaving spider Araneus ventricosus genome elucidates the spidroin gene catalogue.</title>
        <authorList>
            <person name="Kono N."/>
            <person name="Nakamura H."/>
            <person name="Ohtoshi R."/>
            <person name="Moran D.A.P."/>
            <person name="Shinohara A."/>
            <person name="Yoshida Y."/>
            <person name="Fujiwara M."/>
            <person name="Mori M."/>
            <person name="Tomita M."/>
            <person name="Arakawa K."/>
        </authorList>
    </citation>
    <scope>NUCLEOTIDE SEQUENCE [LARGE SCALE GENOMIC DNA]</scope>
</reference>
<dbReference type="Pfam" id="PF14838">
    <property type="entry name" value="INTS5_C"/>
    <property type="match status" value="1"/>
</dbReference>
<dbReference type="InterPro" id="IPR040316">
    <property type="entry name" value="INTS5"/>
</dbReference>
<evidence type="ECO:0000313" key="4">
    <source>
        <dbReference type="EMBL" id="GBM87421.1"/>
    </source>
</evidence>
<feature type="compositionally biased region" description="Basic and acidic residues" evidence="1">
    <location>
        <begin position="25"/>
        <end position="50"/>
    </location>
</feature>
<gene>
    <name evidence="4" type="primary">Ints5</name>
    <name evidence="4" type="ORF">AVEN_97923_1</name>
</gene>
<evidence type="ECO:0000256" key="1">
    <source>
        <dbReference type="SAM" id="MobiDB-lite"/>
    </source>
</evidence>
<proteinExistence type="predicted"/>
<evidence type="ECO:0000259" key="2">
    <source>
        <dbReference type="Pfam" id="PF14837"/>
    </source>
</evidence>
<dbReference type="InterPro" id="IPR029445">
    <property type="entry name" value="INTS5_N"/>
</dbReference>
<feature type="region of interest" description="Disordered" evidence="1">
    <location>
        <begin position="1"/>
        <end position="54"/>
    </location>
</feature>